<dbReference type="PANTHER" id="PTHR35121">
    <property type="entry name" value="HOMEODOMAIN PROTEIN 8, PUTATIVE-RELATED"/>
    <property type="match status" value="1"/>
</dbReference>
<proteinExistence type="predicted"/>
<dbReference type="Gramene" id="KVH88315">
    <property type="protein sequence ID" value="KVH88315"/>
    <property type="gene ID" value="Ccrd_024157"/>
</dbReference>
<name>A0A124SAR7_CYNCS</name>
<dbReference type="Proteomes" id="UP000243975">
    <property type="component" value="Unassembled WGS sequence"/>
</dbReference>
<dbReference type="AlphaFoldDB" id="A0A124SAR7"/>
<keyword evidence="2" id="KW-1185">Reference proteome</keyword>
<reference evidence="1 2" key="1">
    <citation type="journal article" date="2016" name="Sci. Rep.">
        <title>The genome sequence of the outbreeding globe artichoke constructed de novo incorporating a phase-aware low-pass sequencing strategy of F1 progeny.</title>
        <authorList>
            <person name="Scaglione D."/>
            <person name="Reyes-Chin-Wo S."/>
            <person name="Acquadro A."/>
            <person name="Froenicke L."/>
            <person name="Portis E."/>
            <person name="Beitel C."/>
            <person name="Tirone M."/>
            <person name="Mauro R."/>
            <person name="Lo Monaco A."/>
            <person name="Mauromicale G."/>
            <person name="Faccioli P."/>
            <person name="Cattivelli L."/>
            <person name="Rieseberg L."/>
            <person name="Michelmore R."/>
            <person name="Lanteri S."/>
        </authorList>
    </citation>
    <scope>NUCLEOTIDE SEQUENCE [LARGE SCALE GENOMIC DNA]</scope>
    <source>
        <strain evidence="1">2C</strain>
    </source>
</reference>
<sequence>MFQRLYGGCISTDEMVVRRRPYHSNCNCALHKFSGGGHCSSLGKVSYPIRRSWSEGSMVAMKSTALCSPSSSTVETPLTAAKDSPAATLPTCLDTIHILGGGGLVALGDWDKENEGYNLNPKQNK</sequence>
<dbReference type="PANTHER" id="PTHR35121:SF2">
    <property type="entry name" value="SWIM-TYPE DOMAIN-CONTAINING PROTEIN"/>
    <property type="match status" value="1"/>
</dbReference>
<comment type="caution">
    <text evidence="1">The sequence shown here is derived from an EMBL/GenBank/DDBJ whole genome shotgun (WGS) entry which is preliminary data.</text>
</comment>
<protein>
    <submittedName>
        <fullName evidence="1">Uncharacterized protein</fullName>
    </submittedName>
</protein>
<evidence type="ECO:0000313" key="1">
    <source>
        <dbReference type="EMBL" id="KVH88315.1"/>
    </source>
</evidence>
<evidence type="ECO:0000313" key="2">
    <source>
        <dbReference type="Proteomes" id="UP000243975"/>
    </source>
</evidence>
<gene>
    <name evidence="1" type="ORF">Ccrd_024157</name>
</gene>
<accession>A0A124SAR7</accession>
<dbReference type="EMBL" id="LEKV01005452">
    <property type="protein sequence ID" value="KVH88315.1"/>
    <property type="molecule type" value="Genomic_DNA"/>
</dbReference>
<organism evidence="1 2">
    <name type="scientific">Cynara cardunculus var. scolymus</name>
    <name type="common">Globe artichoke</name>
    <name type="synonym">Cynara scolymus</name>
    <dbReference type="NCBI Taxonomy" id="59895"/>
    <lineage>
        <taxon>Eukaryota</taxon>
        <taxon>Viridiplantae</taxon>
        <taxon>Streptophyta</taxon>
        <taxon>Embryophyta</taxon>
        <taxon>Tracheophyta</taxon>
        <taxon>Spermatophyta</taxon>
        <taxon>Magnoliopsida</taxon>
        <taxon>eudicotyledons</taxon>
        <taxon>Gunneridae</taxon>
        <taxon>Pentapetalae</taxon>
        <taxon>asterids</taxon>
        <taxon>campanulids</taxon>
        <taxon>Asterales</taxon>
        <taxon>Asteraceae</taxon>
        <taxon>Carduoideae</taxon>
        <taxon>Cardueae</taxon>
        <taxon>Carduinae</taxon>
        <taxon>Cynara</taxon>
    </lineage>
</organism>